<keyword evidence="11" id="KW-1185">Reference proteome</keyword>
<name>A0A9X0UEI9_9PROT</name>
<evidence type="ECO:0000256" key="6">
    <source>
        <dbReference type="ARBA" id="ARBA00023136"/>
    </source>
</evidence>
<dbReference type="InterPro" id="IPR003423">
    <property type="entry name" value="OMP_efflux"/>
</dbReference>
<evidence type="ECO:0000313" key="11">
    <source>
        <dbReference type="Proteomes" id="UP000600101"/>
    </source>
</evidence>
<comment type="caution">
    <text evidence="10">The sequence shown here is derived from an EMBL/GenBank/DDBJ whole genome shotgun (WGS) entry which is preliminary data.</text>
</comment>
<keyword evidence="8" id="KW-0175">Coiled coil</keyword>
<dbReference type="Pfam" id="PF02321">
    <property type="entry name" value="OEP"/>
    <property type="match status" value="2"/>
</dbReference>
<keyword evidence="6" id="KW-0472">Membrane</keyword>
<dbReference type="NCBIfam" id="TIGR01844">
    <property type="entry name" value="type_I_sec_TolC"/>
    <property type="match status" value="1"/>
</dbReference>
<comment type="subcellular location">
    <subcellularLocation>
        <location evidence="1">Cell outer membrane</location>
    </subcellularLocation>
</comment>
<evidence type="ECO:0000256" key="9">
    <source>
        <dbReference type="SAM" id="SignalP"/>
    </source>
</evidence>
<evidence type="ECO:0000256" key="3">
    <source>
        <dbReference type="ARBA" id="ARBA00022448"/>
    </source>
</evidence>
<dbReference type="GO" id="GO:0015288">
    <property type="term" value="F:porin activity"/>
    <property type="evidence" value="ECO:0007669"/>
    <property type="project" value="TreeGrafter"/>
</dbReference>
<dbReference type="Proteomes" id="UP000600101">
    <property type="component" value="Unassembled WGS sequence"/>
</dbReference>
<feature type="chain" id="PRO_5040728325" evidence="9">
    <location>
        <begin position="25"/>
        <end position="464"/>
    </location>
</feature>
<keyword evidence="4" id="KW-1134">Transmembrane beta strand</keyword>
<reference evidence="10" key="1">
    <citation type="submission" date="2020-08" db="EMBL/GenBank/DDBJ databases">
        <authorList>
            <person name="Hu Y."/>
            <person name="Nguyen S.V."/>
            <person name="Li F."/>
            <person name="Fanning S."/>
        </authorList>
    </citation>
    <scope>NUCLEOTIDE SEQUENCE</scope>
    <source>
        <strain evidence="10">SYSU D8009</strain>
    </source>
</reference>
<evidence type="ECO:0000256" key="2">
    <source>
        <dbReference type="ARBA" id="ARBA00007613"/>
    </source>
</evidence>
<evidence type="ECO:0000256" key="8">
    <source>
        <dbReference type="SAM" id="Coils"/>
    </source>
</evidence>
<protein>
    <submittedName>
        <fullName evidence="10">TolC family outer membrane protein</fullName>
    </submittedName>
</protein>
<dbReference type="RefSeq" id="WP_186772674.1">
    <property type="nucleotide sequence ID" value="NZ_JACOMF010000037.1"/>
</dbReference>
<dbReference type="PANTHER" id="PTHR30026">
    <property type="entry name" value="OUTER MEMBRANE PROTEIN TOLC"/>
    <property type="match status" value="1"/>
</dbReference>
<keyword evidence="7" id="KW-0998">Cell outer membrane</keyword>
<keyword evidence="3" id="KW-0813">Transport</keyword>
<dbReference type="InterPro" id="IPR051906">
    <property type="entry name" value="TolC-like"/>
</dbReference>
<dbReference type="GO" id="GO:1990281">
    <property type="term" value="C:efflux pump complex"/>
    <property type="evidence" value="ECO:0007669"/>
    <property type="project" value="TreeGrafter"/>
</dbReference>
<dbReference type="GO" id="GO:0015562">
    <property type="term" value="F:efflux transmembrane transporter activity"/>
    <property type="evidence" value="ECO:0007669"/>
    <property type="project" value="InterPro"/>
</dbReference>
<feature type="signal peptide" evidence="9">
    <location>
        <begin position="1"/>
        <end position="24"/>
    </location>
</feature>
<dbReference type="EMBL" id="JACOMF010000037">
    <property type="protein sequence ID" value="MBC4017919.1"/>
    <property type="molecule type" value="Genomic_DNA"/>
</dbReference>
<sequence>MLHRSALALAALLAPAALGAAAQAQTLTEALAQAYANNPALLAARANLRAVDENVPQALAGWRPTVSIASSIGVTDSQTRAKGITSLTGPAQSDRTTGSQTVTITQPVFRGGRTVASTRRAENQVLAQRARLLATEQQVMADSVNAYVAVIRDQEILRLRINNEQVLTEQLRATNERFRVGEITRTDVAQAESRLAGARSDRANAEGTLQISRATFQRFIGTAPQRLVAPQPLRSPVSSAAAAAQVAATNNPAVVAALFDEAGARDNIDIQVSALLPQLSVQGQAFRNDNPAQPHTRLTGSQLIASLTVPIYQGGAEYALVRQARQTAQQARGVVDDQRRTAAQAATQAFEQVQASKAQADSARAQIRAAEIALDGVQREAIVGSRTTLDVLNAEQELLNARTSLVQALATVVAQSYTLAASIGRLTAQDLGLAVDVYDAQAYYNAVRNRWAGLGDYSGVAERR</sequence>
<feature type="coiled-coil region" evidence="8">
    <location>
        <begin position="353"/>
        <end position="380"/>
    </location>
</feature>
<dbReference type="PANTHER" id="PTHR30026:SF22">
    <property type="entry name" value="OUTER MEMBRANE EFFLUX PROTEIN"/>
    <property type="match status" value="1"/>
</dbReference>
<keyword evidence="5" id="KW-0812">Transmembrane</keyword>
<evidence type="ECO:0000256" key="5">
    <source>
        <dbReference type="ARBA" id="ARBA00022692"/>
    </source>
</evidence>
<dbReference type="Gene3D" id="1.20.1600.10">
    <property type="entry name" value="Outer membrane efflux proteins (OEP)"/>
    <property type="match status" value="1"/>
</dbReference>
<accession>A0A9X0UEI9</accession>
<dbReference type="InterPro" id="IPR010130">
    <property type="entry name" value="T1SS_OMP_TolC"/>
</dbReference>
<evidence type="ECO:0000313" key="10">
    <source>
        <dbReference type="EMBL" id="MBC4017919.1"/>
    </source>
</evidence>
<proteinExistence type="inferred from homology"/>
<comment type="similarity">
    <text evidence="2">Belongs to the outer membrane factor (OMF) (TC 1.B.17) family.</text>
</comment>
<evidence type="ECO:0000256" key="1">
    <source>
        <dbReference type="ARBA" id="ARBA00004442"/>
    </source>
</evidence>
<dbReference type="SUPFAM" id="SSF56954">
    <property type="entry name" value="Outer membrane efflux proteins (OEP)"/>
    <property type="match status" value="1"/>
</dbReference>
<evidence type="ECO:0000256" key="4">
    <source>
        <dbReference type="ARBA" id="ARBA00022452"/>
    </source>
</evidence>
<gene>
    <name evidence="10" type="ORF">H7965_21680</name>
</gene>
<keyword evidence="9" id="KW-0732">Signal</keyword>
<dbReference type="AlphaFoldDB" id="A0A9X0UEI9"/>
<dbReference type="GO" id="GO:0009279">
    <property type="term" value="C:cell outer membrane"/>
    <property type="evidence" value="ECO:0007669"/>
    <property type="project" value="UniProtKB-SubCell"/>
</dbReference>
<organism evidence="10 11">
    <name type="scientific">Siccirubricoccus deserti</name>
    <dbReference type="NCBI Taxonomy" id="2013562"/>
    <lineage>
        <taxon>Bacteria</taxon>
        <taxon>Pseudomonadati</taxon>
        <taxon>Pseudomonadota</taxon>
        <taxon>Alphaproteobacteria</taxon>
        <taxon>Acetobacterales</taxon>
        <taxon>Roseomonadaceae</taxon>
        <taxon>Siccirubricoccus</taxon>
    </lineage>
</organism>
<evidence type="ECO:0000256" key="7">
    <source>
        <dbReference type="ARBA" id="ARBA00023237"/>
    </source>
</evidence>